<keyword evidence="1" id="KW-0812">Transmembrane</keyword>
<dbReference type="AlphaFoldDB" id="A0A812CB21"/>
<keyword evidence="3" id="KW-1185">Reference proteome</keyword>
<proteinExistence type="predicted"/>
<sequence>MGTFCFSFTEKFNLSFHFLRRAGDGDTGVLEGEEKLFALPVFVYCWQKGQDCLGKFLYFLCPASPSSSFSFFLFCFIPTVHAEALLPSPSCYGRCYVSCRSHDCYCVCGRCCCYCYFCFFLPFLLQVVLRRGEDCFLPGISCWGVVGNLCPLSHHQFTTISGILGLLRPHRFLSCFLFGLWSGIPTSLDKCPMSVSFLSSRMSYIALLPLHNTLTGMLRLFRASSMVSLLTPKTSWCLHLLLTGRQFSLLLPPGPRISTRAHYRKWTLRTALVSSPNVWHPFSRLYSKLTLFFYLCHIVSHLSLILSVIYLYMPSTPPQWCS</sequence>
<organism evidence="2 3">
    <name type="scientific">Acanthosepion pharaonis</name>
    <name type="common">Pharaoh cuttlefish</name>
    <name type="synonym">Sepia pharaonis</name>
    <dbReference type="NCBI Taxonomy" id="158019"/>
    <lineage>
        <taxon>Eukaryota</taxon>
        <taxon>Metazoa</taxon>
        <taxon>Spiralia</taxon>
        <taxon>Lophotrochozoa</taxon>
        <taxon>Mollusca</taxon>
        <taxon>Cephalopoda</taxon>
        <taxon>Coleoidea</taxon>
        <taxon>Decapodiformes</taxon>
        <taxon>Sepiida</taxon>
        <taxon>Sepiina</taxon>
        <taxon>Sepiidae</taxon>
        <taxon>Acanthosepion</taxon>
    </lineage>
</organism>
<dbReference type="EMBL" id="CAHIKZ030001466">
    <property type="protein sequence ID" value="CAE1265053.1"/>
    <property type="molecule type" value="Genomic_DNA"/>
</dbReference>
<evidence type="ECO:0000313" key="2">
    <source>
        <dbReference type="EMBL" id="CAE1265053.1"/>
    </source>
</evidence>
<reference evidence="2" key="1">
    <citation type="submission" date="2021-01" db="EMBL/GenBank/DDBJ databases">
        <authorList>
            <person name="Li R."/>
            <person name="Bekaert M."/>
        </authorList>
    </citation>
    <scope>NUCLEOTIDE SEQUENCE</scope>
    <source>
        <strain evidence="2">Farmed</strain>
    </source>
</reference>
<keyword evidence="1" id="KW-1133">Transmembrane helix</keyword>
<keyword evidence="1" id="KW-0472">Membrane</keyword>
<feature type="transmembrane region" description="Helical" evidence="1">
    <location>
        <begin position="291"/>
        <end position="313"/>
    </location>
</feature>
<name>A0A812CB21_ACAPH</name>
<evidence type="ECO:0000256" key="1">
    <source>
        <dbReference type="SAM" id="Phobius"/>
    </source>
</evidence>
<accession>A0A812CB21</accession>
<protein>
    <submittedName>
        <fullName evidence="2">Uncharacterized protein</fullName>
    </submittedName>
</protein>
<comment type="caution">
    <text evidence="2">The sequence shown here is derived from an EMBL/GenBank/DDBJ whole genome shotgun (WGS) entry which is preliminary data.</text>
</comment>
<dbReference type="Proteomes" id="UP000597762">
    <property type="component" value="Unassembled WGS sequence"/>
</dbReference>
<gene>
    <name evidence="2" type="ORF">SPHA_34485</name>
</gene>
<evidence type="ECO:0000313" key="3">
    <source>
        <dbReference type="Proteomes" id="UP000597762"/>
    </source>
</evidence>